<dbReference type="EMBL" id="SPUK01000021">
    <property type="protein sequence ID" value="TQV91034.1"/>
    <property type="molecule type" value="Genomic_DNA"/>
</dbReference>
<dbReference type="Proteomes" id="UP000315783">
    <property type="component" value="Unassembled WGS sequence"/>
</dbReference>
<evidence type="ECO:0000313" key="4">
    <source>
        <dbReference type="Proteomes" id="UP000315783"/>
    </source>
</evidence>
<keyword evidence="1" id="KW-0175">Coiled coil</keyword>
<name>A0A545VM52_9HYPO</name>
<feature type="compositionally biased region" description="Low complexity" evidence="2">
    <location>
        <begin position="17"/>
        <end position="48"/>
    </location>
</feature>
<protein>
    <submittedName>
        <fullName evidence="3">Uncharacterized protein</fullName>
    </submittedName>
</protein>
<proteinExistence type="predicted"/>
<keyword evidence="4" id="KW-1185">Reference proteome</keyword>
<evidence type="ECO:0000256" key="1">
    <source>
        <dbReference type="SAM" id="Coils"/>
    </source>
</evidence>
<reference evidence="3 4" key="1">
    <citation type="journal article" date="2019" name="Appl. Microbiol. Biotechnol.">
        <title>Genome sequence of Isaria javanica and comparative genome analysis insights into family S53 peptidase evolution in fungal entomopathogens.</title>
        <authorList>
            <person name="Lin R."/>
            <person name="Zhang X."/>
            <person name="Xin B."/>
            <person name="Zou M."/>
            <person name="Gao Y."/>
            <person name="Qin F."/>
            <person name="Hu Q."/>
            <person name="Xie B."/>
            <person name="Cheng X."/>
        </authorList>
    </citation>
    <scope>NUCLEOTIDE SEQUENCE [LARGE SCALE GENOMIC DNA]</scope>
    <source>
        <strain evidence="3 4">IJ1G</strain>
    </source>
</reference>
<feature type="region of interest" description="Disordered" evidence="2">
    <location>
        <begin position="1"/>
        <end position="76"/>
    </location>
</feature>
<evidence type="ECO:0000256" key="2">
    <source>
        <dbReference type="SAM" id="MobiDB-lite"/>
    </source>
</evidence>
<gene>
    <name evidence="3" type="ORF">IF1G_10269</name>
</gene>
<organism evidence="3 4">
    <name type="scientific">Cordyceps javanica</name>
    <dbReference type="NCBI Taxonomy" id="43265"/>
    <lineage>
        <taxon>Eukaryota</taxon>
        <taxon>Fungi</taxon>
        <taxon>Dikarya</taxon>
        <taxon>Ascomycota</taxon>
        <taxon>Pezizomycotina</taxon>
        <taxon>Sordariomycetes</taxon>
        <taxon>Hypocreomycetidae</taxon>
        <taxon>Hypocreales</taxon>
        <taxon>Cordycipitaceae</taxon>
        <taxon>Cordyceps</taxon>
    </lineage>
</organism>
<sequence>MNERSRATNGSHPPGPQRSRAGATGAASAQPYQSSSLSSQASAGTQATSRDRTHLFRSHLMRRPAGSGGGAAAAANGASISSSSSINTASAAAPTAAAAAAAAAQAEAARLAAAEQQQRLHAEMCEIVVRNQNGDIDLDAAPVLSFDDMDEMALDARQEMEQERQRLAEDVKQHRINHTAGPDQPEELLERVRLNLRAKVDALAEDNWMFEPEEPARG</sequence>
<dbReference type="STRING" id="43265.A0A545VM52"/>
<accession>A0A545VM52</accession>
<evidence type="ECO:0000313" key="3">
    <source>
        <dbReference type="EMBL" id="TQV91034.1"/>
    </source>
</evidence>
<dbReference type="AlphaFoldDB" id="A0A545VM52"/>
<comment type="caution">
    <text evidence="3">The sequence shown here is derived from an EMBL/GenBank/DDBJ whole genome shotgun (WGS) entry which is preliminary data.</text>
</comment>
<dbReference type="OrthoDB" id="4188844at2759"/>
<feature type="coiled-coil region" evidence="1">
    <location>
        <begin position="146"/>
        <end position="177"/>
    </location>
</feature>